<sequence>MDIPITEQTDFVVKSIPDQIEFKVWRRDLEKSEIFRDMFALCDQGSASVGVKTRANAGCYVELDEPAQALNTLLELLRQPPPPPLLSLPDCESAQERWMKLPFSQRYEHDSVIPFPLLPGMIRLADKYGLSDSLVRSLRSHLVANAFLHPLKVYGFATENGFEDIAVEASTYLLHPPLASYSKDDISVIPTVAAYHDLVQLHAHRIKRLQEILLSEEIFPFGYGLCTLHSDETARLWNDRRVQLVPKIEAASDIAAEMRTLVDQLSSCQTCRKACIAATEMLEVCPFHNCLFRGLKPAIRV</sequence>
<dbReference type="AlphaFoldDB" id="A0A0C3P4J8"/>
<dbReference type="InParanoid" id="A0A0C3P4J8"/>
<organism evidence="1 2">
    <name type="scientific">Pisolithus tinctorius Marx 270</name>
    <dbReference type="NCBI Taxonomy" id="870435"/>
    <lineage>
        <taxon>Eukaryota</taxon>
        <taxon>Fungi</taxon>
        <taxon>Dikarya</taxon>
        <taxon>Basidiomycota</taxon>
        <taxon>Agaricomycotina</taxon>
        <taxon>Agaricomycetes</taxon>
        <taxon>Agaricomycetidae</taxon>
        <taxon>Boletales</taxon>
        <taxon>Sclerodermatineae</taxon>
        <taxon>Pisolithaceae</taxon>
        <taxon>Pisolithus</taxon>
    </lineage>
</organism>
<reference evidence="1 2" key="1">
    <citation type="submission" date="2014-04" db="EMBL/GenBank/DDBJ databases">
        <authorList>
            <consortium name="DOE Joint Genome Institute"/>
            <person name="Kuo A."/>
            <person name="Kohler A."/>
            <person name="Costa M.D."/>
            <person name="Nagy L.G."/>
            <person name="Floudas D."/>
            <person name="Copeland A."/>
            <person name="Barry K.W."/>
            <person name="Cichocki N."/>
            <person name="Veneault-Fourrey C."/>
            <person name="LaButti K."/>
            <person name="Lindquist E.A."/>
            <person name="Lipzen A."/>
            <person name="Lundell T."/>
            <person name="Morin E."/>
            <person name="Murat C."/>
            <person name="Sun H."/>
            <person name="Tunlid A."/>
            <person name="Henrissat B."/>
            <person name="Grigoriev I.V."/>
            <person name="Hibbett D.S."/>
            <person name="Martin F."/>
            <person name="Nordberg H.P."/>
            <person name="Cantor M.N."/>
            <person name="Hua S.X."/>
        </authorList>
    </citation>
    <scope>NUCLEOTIDE SEQUENCE [LARGE SCALE GENOMIC DNA]</scope>
    <source>
        <strain evidence="1 2">Marx 270</strain>
    </source>
</reference>
<dbReference type="EMBL" id="KN831982">
    <property type="protein sequence ID" value="KIO02336.1"/>
    <property type="molecule type" value="Genomic_DNA"/>
</dbReference>
<protein>
    <recommendedName>
        <fullName evidence="3">BTB domain-containing protein</fullName>
    </recommendedName>
</protein>
<reference evidence="2" key="2">
    <citation type="submission" date="2015-01" db="EMBL/GenBank/DDBJ databases">
        <title>Evolutionary Origins and Diversification of the Mycorrhizal Mutualists.</title>
        <authorList>
            <consortium name="DOE Joint Genome Institute"/>
            <consortium name="Mycorrhizal Genomics Consortium"/>
            <person name="Kohler A."/>
            <person name="Kuo A."/>
            <person name="Nagy L.G."/>
            <person name="Floudas D."/>
            <person name="Copeland A."/>
            <person name="Barry K.W."/>
            <person name="Cichocki N."/>
            <person name="Veneault-Fourrey C."/>
            <person name="LaButti K."/>
            <person name="Lindquist E.A."/>
            <person name="Lipzen A."/>
            <person name="Lundell T."/>
            <person name="Morin E."/>
            <person name="Murat C."/>
            <person name="Riley R."/>
            <person name="Ohm R."/>
            <person name="Sun H."/>
            <person name="Tunlid A."/>
            <person name="Henrissat B."/>
            <person name="Grigoriev I.V."/>
            <person name="Hibbett D.S."/>
            <person name="Martin F."/>
        </authorList>
    </citation>
    <scope>NUCLEOTIDE SEQUENCE [LARGE SCALE GENOMIC DNA]</scope>
    <source>
        <strain evidence="2">Marx 270</strain>
    </source>
</reference>
<accession>A0A0C3P4J8</accession>
<name>A0A0C3P4J8_PISTI</name>
<dbReference type="Proteomes" id="UP000054217">
    <property type="component" value="Unassembled WGS sequence"/>
</dbReference>
<evidence type="ECO:0000313" key="2">
    <source>
        <dbReference type="Proteomes" id="UP000054217"/>
    </source>
</evidence>
<dbReference type="HOGENOM" id="CLU_084530_0_0_1"/>
<dbReference type="OrthoDB" id="3335429at2759"/>
<evidence type="ECO:0008006" key="3">
    <source>
        <dbReference type="Google" id="ProtNLM"/>
    </source>
</evidence>
<evidence type="ECO:0000313" key="1">
    <source>
        <dbReference type="EMBL" id="KIO02336.1"/>
    </source>
</evidence>
<gene>
    <name evidence="1" type="ORF">M404DRAFT_1002354</name>
</gene>
<proteinExistence type="predicted"/>
<keyword evidence="2" id="KW-1185">Reference proteome</keyword>